<feature type="signal peptide" evidence="1">
    <location>
        <begin position="1"/>
        <end position="22"/>
    </location>
</feature>
<dbReference type="GO" id="GO:0016491">
    <property type="term" value="F:oxidoreductase activity"/>
    <property type="evidence" value="ECO:0007669"/>
    <property type="project" value="UniProtKB-KW"/>
</dbReference>
<dbReference type="InterPro" id="IPR012938">
    <property type="entry name" value="Glc/Sorbosone_DH"/>
</dbReference>
<keyword evidence="1" id="KW-0732">Signal</keyword>
<evidence type="ECO:0000313" key="4">
    <source>
        <dbReference type="EMBL" id="QDU90240.1"/>
    </source>
</evidence>
<gene>
    <name evidence="4" type="primary">yliI_3</name>
    <name evidence="4" type="ORF">Pla175_36420</name>
</gene>
<feature type="domain" description="Glucose/Sorbosone dehydrogenase" evidence="3">
    <location>
        <begin position="108"/>
        <end position="401"/>
    </location>
</feature>
<evidence type="ECO:0000256" key="1">
    <source>
        <dbReference type="SAM" id="SignalP"/>
    </source>
</evidence>
<dbReference type="Pfam" id="PF07589">
    <property type="entry name" value="PEP-CTERM"/>
    <property type="match status" value="1"/>
</dbReference>
<dbReference type="PANTHER" id="PTHR19328">
    <property type="entry name" value="HEDGEHOG-INTERACTING PROTEIN"/>
    <property type="match status" value="1"/>
</dbReference>
<dbReference type="Pfam" id="PF07995">
    <property type="entry name" value="GSDH"/>
    <property type="match status" value="1"/>
</dbReference>
<dbReference type="Proteomes" id="UP000317429">
    <property type="component" value="Chromosome"/>
</dbReference>
<keyword evidence="4" id="KW-0560">Oxidoreductase</keyword>
<evidence type="ECO:0000259" key="3">
    <source>
        <dbReference type="Pfam" id="PF07995"/>
    </source>
</evidence>
<organism evidence="4 5">
    <name type="scientific">Pirellulimonas nuda</name>
    <dbReference type="NCBI Taxonomy" id="2528009"/>
    <lineage>
        <taxon>Bacteria</taxon>
        <taxon>Pseudomonadati</taxon>
        <taxon>Planctomycetota</taxon>
        <taxon>Planctomycetia</taxon>
        <taxon>Pirellulales</taxon>
        <taxon>Lacipirellulaceae</taxon>
        <taxon>Pirellulimonas</taxon>
    </lineage>
</organism>
<feature type="chain" id="PRO_5021956451" evidence="1">
    <location>
        <begin position="23"/>
        <end position="583"/>
    </location>
</feature>
<dbReference type="RefSeq" id="WP_145292147.1">
    <property type="nucleotide sequence ID" value="NZ_CP036291.1"/>
</dbReference>
<dbReference type="KEGG" id="pnd:Pla175_36420"/>
<evidence type="ECO:0000259" key="2">
    <source>
        <dbReference type="Pfam" id="PF07589"/>
    </source>
</evidence>
<evidence type="ECO:0000313" key="5">
    <source>
        <dbReference type="Proteomes" id="UP000317429"/>
    </source>
</evidence>
<dbReference type="InterPro" id="IPR011042">
    <property type="entry name" value="6-blade_b-propeller_TolB-like"/>
</dbReference>
<sequence precursor="true">MQRPLPLLVAATLCLIAGPLLADFPTGNPIGAAIPLSSFSVEVEDVLRIPNSSGQAPRLEGLVHGGVPGLAYVYDQRGAIYTFNPTDASPTPTLFFNIYSQVQNGNIGVQTGLRGLAFHPDFNTPGAAGQGKFYTAHSRNAFAAAVGSPKFFNSPPGLNHDSVIGEWSVDPNGVVVPSSYRELIRVGQPENDHNVGEIGFNPNAAPGDPDYGNLYIALGDGGGVGNPNNTAQNISINAAGSGGKGFPHGSLLRVNPLASGGNPFTVPSDNPFVGQADVIQEVWAYGLRNPHNFDWDSVTGKMLIADIGQANVEEINLGVAGANYGWSVSEGTFRVVNANVVDNLPVDHPADPYTYPVAQYDHDLNNNNQPDGLIAVAGGPVYRGEALPGLTGRYLFGDFAQGGALYSVGVGDLELRDDLTNVGQYSGGHLAPISELRLTRGGSPTTLLAIIRNASQNFGLSRTDVRIAAGPDGEVYLLNKHDGMVRRLASITGVLPGDFNNDGAVDAADYTVWCDHVGAPSGTLPNDPEGGVIGQSQYELWRANFAAAAQAATAASVPEPATATLLAAFGAIAALGIRRRQAA</sequence>
<dbReference type="PROSITE" id="PS00018">
    <property type="entry name" value="EF_HAND_1"/>
    <property type="match status" value="1"/>
</dbReference>
<dbReference type="OrthoDB" id="9770043at2"/>
<keyword evidence="5" id="KW-1185">Reference proteome</keyword>
<protein>
    <submittedName>
        <fullName evidence="4">Soluble aldose sugar dehydrogenase YliI</fullName>
        <ecNumber evidence="4">1.1.5.-</ecNumber>
    </submittedName>
</protein>
<dbReference type="PANTHER" id="PTHR19328:SF75">
    <property type="entry name" value="ALDOSE SUGAR DEHYDROGENASE YLII"/>
    <property type="match status" value="1"/>
</dbReference>
<dbReference type="EMBL" id="CP036291">
    <property type="protein sequence ID" value="QDU90240.1"/>
    <property type="molecule type" value="Genomic_DNA"/>
</dbReference>
<dbReference type="InterPro" id="IPR011041">
    <property type="entry name" value="Quinoprot_gluc/sorb_DH_b-prop"/>
</dbReference>
<dbReference type="EC" id="1.1.5.-" evidence="4"/>
<name>A0A518DFJ1_9BACT</name>
<dbReference type="AlphaFoldDB" id="A0A518DFJ1"/>
<proteinExistence type="predicted"/>
<dbReference type="InterPro" id="IPR013424">
    <property type="entry name" value="Ice-binding_C"/>
</dbReference>
<dbReference type="InterPro" id="IPR018247">
    <property type="entry name" value="EF_Hand_1_Ca_BS"/>
</dbReference>
<dbReference type="SUPFAM" id="SSF50952">
    <property type="entry name" value="Soluble quinoprotein glucose dehydrogenase"/>
    <property type="match status" value="1"/>
</dbReference>
<reference evidence="4 5" key="1">
    <citation type="submission" date="2019-02" db="EMBL/GenBank/DDBJ databases">
        <title>Deep-cultivation of Planctomycetes and their phenomic and genomic characterization uncovers novel biology.</title>
        <authorList>
            <person name="Wiegand S."/>
            <person name="Jogler M."/>
            <person name="Boedeker C."/>
            <person name="Pinto D."/>
            <person name="Vollmers J."/>
            <person name="Rivas-Marin E."/>
            <person name="Kohn T."/>
            <person name="Peeters S.H."/>
            <person name="Heuer A."/>
            <person name="Rast P."/>
            <person name="Oberbeckmann S."/>
            <person name="Bunk B."/>
            <person name="Jeske O."/>
            <person name="Meyerdierks A."/>
            <person name="Storesund J.E."/>
            <person name="Kallscheuer N."/>
            <person name="Luecker S."/>
            <person name="Lage O.M."/>
            <person name="Pohl T."/>
            <person name="Merkel B.J."/>
            <person name="Hornburger P."/>
            <person name="Mueller R.-W."/>
            <person name="Bruemmer F."/>
            <person name="Labrenz M."/>
            <person name="Spormann A.M."/>
            <person name="Op den Camp H."/>
            <person name="Overmann J."/>
            <person name="Amann R."/>
            <person name="Jetten M.S.M."/>
            <person name="Mascher T."/>
            <person name="Medema M.H."/>
            <person name="Devos D.P."/>
            <person name="Kaster A.-K."/>
            <person name="Ovreas L."/>
            <person name="Rohde M."/>
            <person name="Galperin M.Y."/>
            <person name="Jogler C."/>
        </authorList>
    </citation>
    <scope>NUCLEOTIDE SEQUENCE [LARGE SCALE GENOMIC DNA]</scope>
    <source>
        <strain evidence="4 5">Pla175</strain>
    </source>
</reference>
<feature type="domain" description="Ice-binding protein C-terminal" evidence="2">
    <location>
        <begin position="556"/>
        <end position="580"/>
    </location>
</feature>
<dbReference type="Gene3D" id="2.120.10.30">
    <property type="entry name" value="TolB, C-terminal domain"/>
    <property type="match status" value="1"/>
</dbReference>
<accession>A0A518DFJ1</accession>